<reference evidence="2 3" key="1">
    <citation type="submission" date="2016-05" db="EMBL/GenBank/DDBJ databases">
        <title>A degradative enzymes factory behind the ericoid mycorrhizal symbiosis.</title>
        <authorList>
            <consortium name="DOE Joint Genome Institute"/>
            <person name="Martino E."/>
            <person name="Morin E."/>
            <person name="Grelet G."/>
            <person name="Kuo A."/>
            <person name="Kohler A."/>
            <person name="Daghino S."/>
            <person name="Barry K."/>
            <person name="Choi C."/>
            <person name="Cichocki N."/>
            <person name="Clum A."/>
            <person name="Copeland A."/>
            <person name="Hainaut M."/>
            <person name="Haridas S."/>
            <person name="Labutti K."/>
            <person name="Lindquist E."/>
            <person name="Lipzen A."/>
            <person name="Khouja H.-R."/>
            <person name="Murat C."/>
            <person name="Ohm R."/>
            <person name="Olson A."/>
            <person name="Spatafora J."/>
            <person name="Veneault-Fourrey C."/>
            <person name="Henrissat B."/>
            <person name="Grigoriev I."/>
            <person name="Martin F."/>
            <person name="Perotto S."/>
        </authorList>
    </citation>
    <scope>NUCLEOTIDE SEQUENCE [LARGE SCALE GENOMIC DNA]</scope>
    <source>
        <strain evidence="2 3">UAMH 7357</strain>
    </source>
</reference>
<evidence type="ECO:0000256" key="1">
    <source>
        <dbReference type="SAM" id="MobiDB-lite"/>
    </source>
</evidence>
<dbReference type="Proteomes" id="UP000235672">
    <property type="component" value="Unassembled WGS sequence"/>
</dbReference>
<accession>A0A2J6PTQ9</accession>
<protein>
    <submittedName>
        <fullName evidence="2">Uncharacterized protein</fullName>
    </submittedName>
</protein>
<keyword evidence="3" id="KW-1185">Reference proteome</keyword>
<dbReference type="OrthoDB" id="4630416at2759"/>
<dbReference type="AlphaFoldDB" id="A0A2J6PTQ9"/>
<name>A0A2J6PTQ9_9HELO</name>
<organism evidence="2 3">
    <name type="scientific">Hyaloscypha hepaticicola</name>
    <dbReference type="NCBI Taxonomy" id="2082293"/>
    <lineage>
        <taxon>Eukaryota</taxon>
        <taxon>Fungi</taxon>
        <taxon>Dikarya</taxon>
        <taxon>Ascomycota</taxon>
        <taxon>Pezizomycotina</taxon>
        <taxon>Leotiomycetes</taxon>
        <taxon>Helotiales</taxon>
        <taxon>Hyaloscyphaceae</taxon>
        <taxon>Hyaloscypha</taxon>
    </lineage>
</organism>
<feature type="region of interest" description="Disordered" evidence="1">
    <location>
        <begin position="77"/>
        <end position="121"/>
    </location>
</feature>
<gene>
    <name evidence="2" type="ORF">NA56DRAFT_707889</name>
</gene>
<dbReference type="EMBL" id="KZ613500">
    <property type="protein sequence ID" value="PMD17369.1"/>
    <property type="molecule type" value="Genomic_DNA"/>
</dbReference>
<evidence type="ECO:0000313" key="3">
    <source>
        <dbReference type="Proteomes" id="UP000235672"/>
    </source>
</evidence>
<sequence length="154" mass="16798">MQIWMLLSSRLVSITDLHSRTRLRLWDLSHVQSMLMHKQQEVLSGSVDSSCAYTRHHICLGADENPKSQLSKAQIHLKGKPGSTRGRSKIQIAKSKPSATIGMASAPPRQREPLSTNALASGDSWDVQGTCQIKCPGVEGGWSLQGDPALTLDI</sequence>
<evidence type="ECO:0000313" key="2">
    <source>
        <dbReference type="EMBL" id="PMD17369.1"/>
    </source>
</evidence>
<proteinExistence type="predicted"/>